<protein>
    <recommendedName>
        <fullName evidence="3">Phosphate-selective porin O and P</fullName>
    </recommendedName>
</protein>
<dbReference type="AlphaFoldDB" id="H8GIQ5"/>
<reference evidence="1 2" key="1">
    <citation type="journal article" date="2013" name="Genome Announc.">
        <title>Genome Sequence of the Obligate Gammaproteobacterial Methanotroph Methylomicrobium album Strain BG8.</title>
        <authorList>
            <person name="Kits K.D."/>
            <person name="Kalyuzhnaya M.G."/>
            <person name="Klotz M.G."/>
            <person name="Jetten M.S."/>
            <person name="Op den Camp H.J."/>
            <person name="Vuilleumier S."/>
            <person name="Bringel F."/>
            <person name="Dispirito A.A."/>
            <person name="Murrell J.C."/>
            <person name="Bruce D."/>
            <person name="Cheng J.F."/>
            <person name="Copeland A."/>
            <person name="Goodwin L."/>
            <person name="Hauser L."/>
            <person name="Lajus A."/>
            <person name="Land M.L."/>
            <person name="Lapidus A."/>
            <person name="Lucas S."/>
            <person name="Medigue C."/>
            <person name="Pitluck S."/>
            <person name="Woyke T."/>
            <person name="Zeytun A."/>
            <person name="Stein L.Y."/>
        </authorList>
    </citation>
    <scope>NUCLEOTIDE SEQUENCE [LARGE SCALE GENOMIC DNA]</scope>
    <source>
        <strain evidence="1 2">BG8</strain>
    </source>
</reference>
<dbReference type="InterPro" id="IPR023614">
    <property type="entry name" value="Porin_dom_sf"/>
</dbReference>
<dbReference type="RefSeq" id="WP_005372785.1">
    <property type="nucleotide sequence ID" value="NZ_CM001475.1"/>
</dbReference>
<organism evidence="1 2">
    <name type="scientific">Methylomicrobium album BG8</name>
    <dbReference type="NCBI Taxonomy" id="686340"/>
    <lineage>
        <taxon>Bacteria</taxon>
        <taxon>Pseudomonadati</taxon>
        <taxon>Pseudomonadota</taxon>
        <taxon>Gammaproteobacteria</taxon>
        <taxon>Methylococcales</taxon>
        <taxon>Methylococcaceae</taxon>
        <taxon>Methylomicrobium</taxon>
    </lineage>
</organism>
<dbReference type="SUPFAM" id="SSF56935">
    <property type="entry name" value="Porins"/>
    <property type="match status" value="1"/>
</dbReference>
<accession>H8GIQ5</accession>
<dbReference type="Gene3D" id="2.40.160.10">
    <property type="entry name" value="Porin"/>
    <property type="match status" value="1"/>
</dbReference>
<evidence type="ECO:0000313" key="1">
    <source>
        <dbReference type="EMBL" id="EIC30245.1"/>
    </source>
</evidence>
<dbReference type="STRING" id="686340.Metal_2528"/>
<keyword evidence="2" id="KW-1185">Reference proteome</keyword>
<dbReference type="eggNOG" id="COG3203">
    <property type="taxonomic scope" value="Bacteria"/>
</dbReference>
<evidence type="ECO:0000313" key="2">
    <source>
        <dbReference type="Proteomes" id="UP000005090"/>
    </source>
</evidence>
<gene>
    <name evidence="1" type="ORF">Metal_2528</name>
</gene>
<name>H8GIQ5_METAL</name>
<evidence type="ECO:0008006" key="3">
    <source>
        <dbReference type="Google" id="ProtNLM"/>
    </source>
</evidence>
<sequence>MRKFVCSIINSGLCLGILWSLPLAGRAGDLPDEIQMHGFLAQSLFHTSDNNLFGQSDDGVSLGITEIGLNSSYKPSNRLSFAIQGLYRRAGNIDRGSVRVDYGLADLALWEHESGRTGLRGGRVKVPLGLYNETRDVAFTHPTILLPQGNYFERSRSLLTSGDGGQFYAEQHTGYGDFNFKFNYVVPLGNNQEIRSIQLGPFARGEFAAQPTVVTQLSYELNGGEYVFAVSYADLQLDYHPLAGDRFGPGTSFVRPLMLSAQYNGEKLTLTGEYNYRRNVVKGYGILPDSRFATESWYVESSYRFLPNWQITVRYDTIYANTDNRNGIGFERIGLPSHAAYAQDWTLGLRWDINRSWMVRGEYHRVHGTMWLPQADNPDRLHTTQEDWDLFGVQISFRF</sequence>
<dbReference type="Proteomes" id="UP000005090">
    <property type="component" value="Chromosome"/>
</dbReference>
<dbReference type="HOGENOM" id="CLU_049016_0_0_6"/>
<proteinExistence type="predicted"/>
<dbReference type="EMBL" id="CM001475">
    <property type="protein sequence ID" value="EIC30245.1"/>
    <property type="molecule type" value="Genomic_DNA"/>
</dbReference>